<dbReference type="eggNOG" id="ENOG5030866">
    <property type="taxonomic scope" value="Bacteria"/>
</dbReference>
<dbReference type="AlphaFoldDB" id="A0AJ47"/>
<proteinExistence type="predicted"/>
<dbReference type="Proteomes" id="UP000000779">
    <property type="component" value="Chromosome"/>
</dbReference>
<dbReference type="EMBL" id="AM263198">
    <property type="protein sequence ID" value="CAK21029.1"/>
    <property type="molecule type" value="Genomic_DNA"/>
</dbReference>
<dbReference type="HOGENOM" id="CLU_2330374_0_0_9"/>
<evidence type="ECO:0000313" key="2">
    <source>
        <dbReference type="Proteomes" id="UP000000779"/>
    </source>
</evidence>
<dbReference type="KEGG" id="lwe:lwe1611"/>
<sequence length="98" mass="10982">MNLSFQVLKILVKRFFFGKKVYAASSKTVSARHTRTVYAKVSGNKLFTAGIGAKFTYNGAKVTAQTTENYVKVNGISGVVWSVHNKKMVYKNRVSRKE</sequence>
<organism evidence="1 2">
    <name type="scientific">Listeria welshimeri serovar 6b (strain ATCC 35897 / DSM 20650 / CCUG 15529 / CIP 8149 / NCTC 11857 / SLCC 5334 / V8)</name>
    <dbReference type="NCBI Taxonomy" id="386043"/>
    <lineage>
        <taxon>Bacteria</taxon>
        <taxon>Bacillati</taxon>
        <taxon>Bacillota</taxon>
        <taxon>Bacilli</taxon>
        <taxon>Bacillales</taxon>
        <taxon>Listeriaceae</taxon>
        <taxon>Listeria</taxon>
    </lineage>
</organism>
<protein>
    <submittedName>
        <fullName evidence="1">Uncharacterized protein</fullName>
    </submittedName>
</protein>
<gene>
    <name evidence="1" type="ordered locus">lwe1611</name>
</gene>
<reference evidence="1 2" key="1">
    <citation type="journal article" date="2006" name="J. Bacteriol.">
        <title>Whole-genome sequence of Listeria welshimeri reveals common steps in genome reduction with Listeria innocua as compared to Listeria monocytogenes.</title>
        <authorList>
            <person name="Hain T."/>
            <person name="Steinweg C."/>
            <person name="Kuenne C.T."/>
            <person name="Billion A."/>
            <person name="Ghai R."/>
            <person name="Chatterjee S.S."/>
            <person name="Domann E."/>
            <person name="Kaerst U."/>
            <person name="Goesmann A."/>
            <person name="Bekel T."/>
            <person name="Bartels D."/>
            <person name="Kaiser O."/>
            <person name="Meyer F."/>
            <person name="Puehler A."/>
            <person name="Weisshaar B."/>
            <person name="Wehland J."/>
            <person name="Liang C."/>
            <person name="Dandekar T."/>
            <person name="Lampidis R."/>
            <person name="Kreft J."/>
            <person name="Goebel W."/>
            <person name="Chakraborty T."/>
        </authorList>
    </citation>
    <scope>NUCLEOTIDE SEQUENCE [LARGE SCALE GENOMIC DNA]</scope>
    <source>
        <strain evidence="2">ATCC 35897 / DSM 20650 / CIP 8149 / NCTC 11857 / SLCC 5334 / V8</strain>
    </source>
</reference>
<name>A0AJ47_LISW6</name>
<accession>A0AJ47</accession>
<evidence type="ECO:0000313" key="1">
    <source>
        <dbReference type="EMBL" id="CAK21029.1"/>
    </source>
</evidence>